<dbReference type="AlphaFoldDB" id="A0A9P5S0Z5"/>
<evidence type="ECO:0000256" key="11">
    <source>
        <dbReference type="SAM" id="Phobius"/>
    </source>
</evidence>
<proteinExistence type="inferred from homology"/>
<evidence type="ECO:0000256" key="7">
    <source>
        <dbReference type="ARBA" id="ARBA00022840"/>
    </source>
</evidence>
<dbReference type="InterPro" id="IPR044746">
    <property type="entry name" value="ABCC_6TM_D1"/>
</dbReference>
<dbReference type="Gene3D" id="1.20.1560.10">
    <property type="entry name" value="ABC transporter type 1, transmembrane domain"/>
    <property type="match status" value="2"/>
</dbReference>
<keyword evidence="15" id="KW-1185">Reference proteome</keyword>
<keyword evidence="5" id="KW-0677">Repeat</keyword>
<feature type="region of interest" description="Disordered" evidence="10">
    <location>
        <begin position="736"/>
        <end position="771"/>
    </location>
</feature>
<dbReference type="GO" id="GO:0016887">
    <property type="term" value="F:ATP hydrolysis activity"/>
    <property type="evidence" value="ECO:0007669"/>
    <property type="project" value="InterPro"/>
</dbReference>
<keyword evidence="4 11" id="KW-0812">Transmembrane</keyword>
<dbReference type="InterPro" id="IPR011527">
    <property type="entry name" value="ABC1_TM_dom"/>
</dbReference>
<dbReference type="InterPro" id="IPR036640">
    <property type="entry name" value="ABC1_TM_sf"/>
</dbReference>
<dbReference type="GO" id="GO:0016020">
    <property type="term" value="C:membrane"/>
    <property type="evidence" value="ECO:0007669"/>
    <property type="project" value="UniProtKB-SubCell"/>
</dbReference>
<evidence type="ECO:0000256" key="10">
    <source>
        <dbReference type="SAM" id="MobiDB-lite"/>
    </source>
</evidence>
<dbReference type="EMBL" id="JAAAUQ010000390">
    <property type="protein sequence ID" value="KAF9150701.1"/>
    <property type="molecule type" value="Genomic_DNA"/>
</dbReference>
<feature type="transmembrane region" description="Helical" evidence="11">
    <location>
        <begin position="814"/>
        <end position="835"/>
    </location>
</feature>
<dbReference type="SMART" id="SM00382">
    <property type="entry name" value="AAA"/>
    <property type="match status" value="1"/>
</dbReference>
<protein>
    <submittedName>
        <fullName evidence="14">Multidrug resistance-associated protein 4</fullName>
    </submittedName>
</protein>
<evidence type="ECO:0000259" key="13">
    <source>
        <dbReference type="PROSITE" id="PS50929"/>
    </source>
</evidence>
<dbReference type="PROSITE" id="PS00211">
    <property type="entry name" value="ABC_TRANSPORTER_1"/>
    <property type="match status" value="1"/>
</dbReference>
<dbReference type="PROSITE" id="PS50893">
    <property type="entry name" value="ABC_TRANSPORTER_2"/>
    <property type="match status" value="1"/>
</dbReference>
<dbReference type="Gene3D" id="3.40.50.300">
    <property type="entry name" value="P-loop containing nucleotide triphosphate hydrolases"/>
    <property type="match status" value="1"/>
</dbReference>
<keyword evidence="7" id="KW-0067">ATP-binding</keyword>
<dbReference type="InterPro" id="IPR003439">
    <property type="entry name" value="ABC_transporter-like_ATP-bd"/>
</dbReference>
<feature type="domain" description="ABC transporter" evidence="12">
    <location>
        <begin position="478"/>
        <end position="708"/>
    </location>
</feature>
<feature type="domain" description="ABC transmembrane type-1" evidence="13">
    <location>
        <begin position="98"/>
        <end position="369"/>
    </location>
</feature>
<dbReference type="FunFam" id="3.40.50.300:FF:000973">
    <property type="entry name" value="Multidrug resistance-associated protein 4"/>
    <property type="match status" value="1"/>
</dbReference>
<gene>
    <name evidence="14" type="primary">ABCC4_2</name>
    <name evidence="14" type="ORF">BG015_007471</name>
</gene>
<evidence type="ECO:0000256" key="4">
    <source>
        <dbReference type="ARBA" id="ARBA00022692"/>
    </source>
</evidence>
<feature type="transmembrane region" description="Helical" evidence="11">
    <location>
        <begin position="133"/>
        <end position="155"/>
    </location>
</feature>
<dbReference type="CDD" id="cd18579">
    <property type="entry name" value="ABC_6TM_ABCC_D1"/>
    <property type="match status" value="1"/>
</dbReference>
<dbReference type="InterPro" id="IPR003593">
    <property type="entry name" value="AAA+_ATPase"/>
</dbReference>
<feature type="transmembrane region" description="Helical" evidence="11">
    <location>
        <begin position="231"/>
        <end position="250"/>
    </location>
</feature>
<dbReference type="Proteomes" id="UP000748756">
    <property type="component" value="Unassembled WGS sequence"/>
</dbReference>
<evidence type="ECO:0000256" key="1">
    <source>
        <dbReference type="ARBA" id="ARBA00004141"/>
    </source>
</evidence>
<accession>A0A9P5S0Z5</accession>
<dbReference type="SUPFAM" id="SSF52540">
    <property type="entry name" value="P-loop containing nucleoside triphosphate hydrolases"/>
    <property type="match status" value="1"/>
</dbReference>
<comment type="subcellular location">
    <subcellularLocation>
        <location evidence="1">Membrane</location>
        <topology evidence="1">Multi-pass membrane protein</topology>
    </subcellularLocation>
</comment>
<feature type="non-terminal residue" evidence="14">
    <location>
        <position position="1"/>
    </location>
</feature>
<dbReference type="InterPro" id="IPR017871">
    <property type="entry name" value="ABC_transporter-like_CS"/>
</dbReference>
<evidence type="ECO:0000256" key="5">
    <source>
        <dbReference type="ARBA" id="ARBA00022737"/>
    </source>
</evidence>
<feature type="transmembrane region" description="Helical" evidence="11">
    <location>
        <begin position="207"/>
        <end position="226"/>
    </location>
</feature>
<keyword evidence="9 11" id="KW-0472">Membrane</keyword>
<dbReference type="PROSITE" id="PS50929">
    <property type="entry name" value="ABC_TM1F"/>
    <property type="match status" value="2"/>
</dbReference>
<keyword evidence="3" id="KW-0813">Transport</keyword>
<evidence type="ECO:0000256" key="2">
    <source>
        <dbReference type="ARBA" id="ARBA00009726"/>
    </source>
</evidence>
<name>A0A9P5S0Z5_9FUNG</name>
<evidence type="ECO:0000256" key="3">
    <source>
        <dbReference type="ARBA" id="ARBA00022448"/>
    </source>
</evidence>
<sequence length="935" mass="104628">MDDKHPPSSIQSANLFSYMTFTWIQPKILYGRKNTIVADDIERLSENDRVQRISDLVYKEWTVEVENAKRASTPTHKKRPNLFKVLWRCFGLYAMAPLVSGFFEGVCKISEAVLLGYVIRFFNHPDMTIKQGMGYAVALFLVTLIHGTFHHHNFFHVLRLGTWTRQSLIALMYRKCLTLSTSSSISTGTVVNLISNDLQPFENFAPFGLYLILGPLEMIAGMYFLWQELGVACLAGLLALSLLMPLQAFFSRKFGSIRTNTVNARDERIRTLSDVFSGIELVKLCAWEVPFQEKILMLRSIELKYIWHSNILSSINMAIYFFFQPVVAMFAFTTYWLQHRNAVDPVSLTPDKVFVSLTLFNILRTNMTSYFPKAVQALASVRVSVKRITDFLLLPELRGIEPHVDAKEADGSLYQGGVKAQDLPDILVDMKDASFSWEISTEEKNEILELSAKDRKEKAAKEKEAKAKKGLATDSDTSSDNNVVLLDTPKKVLLNNITMTLRRDELLAIVGPVGSGKSSFCMAILEEMPLVSGSMNIAHHQDSHHRPLSTSYSAQSPWIFAGSIRSNILFGAAFNQDRYDKVIKACELTRDLKLFPKGDATLIGEKGVTLSGGQRARVSLARAAYRDSDIYILDDPLSAVDPKVGHALFQNCINGLLKGKARVLVTHQLQYIKDCENVIVLECGQITHMGNVDGVMKEEVEVTQVVQEGDEVRSIHTRAKFVDVLREFARKAPEVPTEENVPATVGDETATPTAQNSGGIDGKKGKATATADCNEDDGASIMEKNLTVEEVAEGETSFKAYVEFFRIGSTWSKLILTIICLAAAQTIVVLGEFFLTTWSGASAQEQKKSYYPTAFGLYCLGTVIMTLIRSYLFFDCLNASSRNIFRAMLDALMRTNIDFFHANPHGRVLNRFSKDMALIDELLPYVFFDATQIGF</sequence>
<dbReference type="GO" id="GO:0140359">
    <property type="term" value="F:ABC-type transporter activity"/>
    <property type="evidence" value="ECO:0007669"/>
    <property type="project" value="InterPro"/>
</dbReference>
<feature type="domain" description="ABC transmembrane type-1" evidence="13">
    <location>
        <begin position="814"/>
        <end position="935"/>
    </location>
</feature>
<comment type="caution">
    <text evidence="14">The sequence shown here is derived from an EMBL/GenBank/DDBJ whole genome shotgun (WGS) entry which is preliminary data.</text>
</comment>
<comment type="similarity">
    <text evidence="2">Belongs to the ABC transporter superfamily. ABCC family. Conjugate transporter (TC 3.A.1.208) subfamily.</text>
</comment>
<evidence type="ECO:0000313" key="14">
    <source>
        <dbReference type="EMBL" id="KAF9150701.1"/>
    </source>
</evidence>
<feature type="transmembrane region" description="Helical" evidence="11">
    <location>
        <begin position="317"/>
        <end position="337"/>
    </location>
</feature>
<dbReference type="Pfam" id="PF00005">
    <property type="entry name" value="ABC_tran"/>
    <property type="match status" value="1"/>
</dbReference>
<dbReference type="PANTHER" id="PTHR24223:SF456">
    <property type="entry name" value="MULTIDRUG RESISTANCE-ASSOCIATED PROTEIN LETHAL(2)03659"/>
    <property type="match status" value="1"/>
</dbReference>
<dbReference type="CDD" id="cd03250">
    <property type="entry name" value="ABCC_MRP_domain1"/>
    <property type="match status" value="1"/>
</dbReference>
<feature type="transmembrane region" description="Helical" evidence="11">
    <location>
        <begin position="855"/>
        <end position="874"/>
    </location>
</feature>
<reference evidence="14" key="1">
    <citation type="journal article" date="2020" name="Fungal Divers.">
        <title>Resolving the Mortierellaceae phylogeny through synthesis of multi-gene phylogenetics and phylogenomics.</title>
        <authorList>
            <person name="Vandepol N."/>
            <person name="Liber J."/>
            <person name="Desiro A."/>
            <person name="Na H."/>
            <person name="Kennedy M."/>
            <person name="Barry K."/>
            <person name="Grigoriev I.V."/>
            <person name="Miller A.N."/>
            <person name="O'Donnell K."/>
            <person name="Stajich J.E."/>
            <person name="Bonito G."/>
        </authorList>
    </citation>
    <scope>NUCLEOTIDE SEQUENCE</scope>
    <source>
        <strain evidence="14">NRRL 6426</strain>
    </source>
</reference>
<dbReference type="PANTHER" id="PTHR24223">
    <property type="entry name" value="ATP-BINDING CASSETTE SUB-FAMILY C"/>
    <property type="match status" value="1"/>
</dbReference>
<dbReference type="InterPro" id="IPR027417">
    <property type="entry name" value="P-loop_NTPase"/>
</dbReference>
<evidence type="ECO:0000256" key="9">
    <source>
        <dbReference type="ARBA" id="ARBA00023136"/>
    </source>
</evidence>
<keyword evidence="8 11" id="KW-1133">Transmembrane helix</keyword>
<evidence type="ECO:0000313" key="15">
    <source>
        <dbReference type="Proteomes" id="UP000748756"/>
    </source>
</evidence>
<dbReference type="SUPFAM" id="SSF90123">
    <property type="entry name" value="ABC transporter transmembrane region"/>
    <property type="match status" value="2"/>
</dbReference>
<dbReference type="FunFam" id="1.20.1560.10:FF:000006">
    <property type="entry name" value="ATP-binding cassette, sub-family C (CFTR/MRP), member 9"/>
    <property type="match status" value="1"/>
</dbReference>
<evidence type="ECO:0000256" key="6">
    <source>
        <dbReference type="ARBA" id="ARBA00022741"/>
    </source>
</evidence>
<feature type="transmembrane region" description="Helical" evidence="11">
    <location>
        <begin position="85"/>
        <end position="103"/>
    </location>
</feature>
<dbReference type="Pfam" id="PF00664">
    <property type="entry name" value="ABC_membrane"/>
    <property type="match status" value="2"/>
</dbReference>
<dbReference type="InterPro" id="IPR050173">
    <property type="entry name" value="ABC_transporter_C-like"/>
</dbReference>
<dbReference type="GO" id="GO:0005524">
    <property type="term" value="F:ATP binding"/>
    <property type="evidence" value="ECO:0007669"/>
    <property type="project" value="UniProtKB-KW"/>
</dbReference>
<keyword evidence="6" id="KW-0547">Nucleotide-binding</keyword>
<feature type="transmembrane region" description="Helical" evidence="11">
    <location>
        <begin position="176"/>
        <end position="195"/>
    </location>
</feature>
<evidence type="ECO:0000256" key="8">
    <source>
        <dbReference type="ARBA" id="ARBA00022989"/>
    </source>
</evidence>
<organism evidence="14 15">
    <name type="scientific">Linnemannia schmuckeri</name>
    <dbReference type="NCBI Taxonomy" id="64567"/>
    <lineage>
        <taxon>Eukaryota</taxon>
        <taxon>Fungi</taxon>
        <taxon>Fungi incertae sedis</taxon>
        <taxon>Mucoromycota</taxon>
        <taxon>Mortierellomycotina</taxon>
        <taxon>Mortierellomycetes</taxon>
        <taxon>Mortierellales</taxon>
        <taxon>Mortierellaceae</taxon>
        <taxon>Linnemannia</taxon>
    </lineage>
</organism>
<dbReference type="OrthoDB" id="6500128at2759"/>
<evidence type="ECO:0000259" key="12">
    <source>
        <dbReference type="PROSITE" id="PS50893"/>
    </source>
</evidence>